<dbReference type="InterPro" id="IPR000210">
    <property type="entry name" value="BTB/POZ_dom"/>
</dbReference>
<gene>
    <name evidence="2" type="ORF">PHLGIDRAFT_37291</name>
</gene>
<dbReference type="STRING" id="745531.A0A0C3S293"/>
<dbReference type="PROSITE" id="PS50097">
    <property type="entry name" value="BTB"/>
    <property type="match status" value="1"/>
</dbReference>
<protein>
    <recommendedName>
        <fullName evidence="1">BTB domain-containing protein</fullName>
    </recommendedName>
</protein>
<accession>A0A0C3S293</accession>
<dbReference type="EMBL" id="KN840603">
    <property type="protein sequence ID" value="KIP03702.1"/>
    <property type="molecule type" value="Genomic_DNA"/>
</dbReference>
<evidence type="ECO:0000259" key="1">
    <source>
        <dbReference type="PROSITE" id="PS50097"/>
    </source>
</evidence>
<dbReference type="Gene3D" id="3.30.710.10">
    <property type="entry name" value="Potassium Channel Kv1.1, Chain A"/>
    <property type="match status" value="1"/>
</dbReference>
<evidence type="ECO:0000313" key="3">
    <source>
        <dbReference type="Proteomes" id="UP000053257"/>
    </source>
</evidence>
<dbReference type="Pfam" id="PF00651">
    <property type="entry name" value="BTB"/>
    <property type="match status" value="1"/>
</dbReference>
<organism evidence="2 3">
    <name type="scientific">Phlebiopsis gigantea (strain 11061_1 CR5-6)</name>
    <name type="common">White-rot fungus</name>
    <name type="synonym">Peniophora gigantea</name>
    <dbReference type="NCBI Taxonomy" id="745531"/>
    <lineage>
        <taxon>Eukaryota</taxon>
        <taxon>Fungi</taxon>
        <taxon>Dikarya</taxon>
        <taxon>Basidiomycota</taxon>
        <taxon>Agaricomycotina</taxon>
        <taxon>Agaricomycetes</taxon>
        <taxon>Polyporales</taxon>
        <taxon>Phanerochaetaceae</taxon>
        <taxon>Phlebiopsis</taxon>
    </lineage>
</organism>
<dbReference type="CDD" id="cd18186">
    <property type="entry name" value="BTB_POZ_ZBTB_KLHL-like"/>
    <property type="match status" value="1"/>
</dbReference>
<dbReference type="HOGENOM" id="CLU_033082_3_2_1"/>
<proteinExistence type="predicted"/>
<reference evidence="2 3" key="1">
    <citation type="journal article" date="2014" name="PLoS Genet.">
        <title>Analysis of the Phlebiopsis gigantea genome, transcriptome and secretome provides insight into its pioneer colonization strategies of wood.</title>
        <authorList>
            <person name="Hori C."/>
            <person name="Ishida T."/>
            <person name="Igarashi K."/>
            <person name="Samejima M."/>
            <person name="Suzuki H."/>
            <person name="Master E."/>
            <person name="Ferreira P."/>
            <person name="Ruiz-Duenas F.J."/>
            <person name="Held B."/>
            <person name="Canessa P."/>
            <person name="Larrondo L.F."/>
            <person name="Schmoll M."/>
            <person name="Druzhinina I.S."/>
            <person name="Kubicek C.P."/>
            <person name="Gaskell J.A."/>
            <person name="Kersten P."/>
            <person name="St John F."/>
            <person name="Glasner J."/>
            <person name="Sabat G."/>
            <person name="Splinter BonDurant S."/>
            <person name="Syed K."/>
            <person name="Yadav J."/>
            <person name="Mgbeahuruike A.C."/>
            <person name="Kovalchuk A."/>
            <person name="Asiegbu F.O."/>
            <person name="Lackner G."/>
            <person name="Hoffmeister D."/>
            <person name="Rencoret J."/>
            <person name="Gutierrez A."/>
            <person name="Sun H."/>
            <person name="Lindquist E."/>
            <person name="Barry K."/>
            <person name="Riley R."/>
            <person name="Grigoriev I.V."/>
            <person name="Henrissat B."/>
            <person name="Kues U."/>
            <person name="Berka R.M."/>
            <person name="Martinez A.T."/>
            <person name="Covert S.F."/>
            <person name="Blanchette R.A."/>
            <person name="Cullen D."/>
        </authorList>
    </citation>
    <scope>NUCLEOTIDE SEQUENCE [LARGE SCALE GENOMIC DNA]</scope>
    <source>
        <strain evidence="2 3">11061_1 CR5-6</strain>
    </source>
</reference>
<dbReference type="OrthoDB" id="3036049at2759"/>
<dbReference type="AlphaFoldDB" id="A0A0C3S293"/>
<evidence type="ECO:0000313" key="2">
    <source>
        <dbReference type="EMBL" id="KIP03702.1"/>
    </source>
</evidence>
<dbReference type="SUPFAM" id="SSF54695">
    <property type="entry name" value="POZ domain"/>
    <property type="match status" value="1"/>
</dbReference>
<dbReference type="Proteomes" id="UP000053257">
    <property type="component" value="Unassembled WGS sequence"/>
</dbReference>
<feature type="domain" description="BTB" evidence="1">
    <location>
        <begin position="47"/>
        <end position="126"/>
    </location>
</feature>
<name>A0A0C3S293_PHLG1</name>
<sequence length="359" mass="41411">MPPQEIHKFHTNTVATVYHAKTPSTYLRAMNPIEEHPLERCADLWYNDGTVVLQAENMLFKVYRGILEEQSPFFADLFTLPQRESNESEKYEDCPLVPMTDPAADVRVFLKAIFDYKFYSDVKTITDYNMILSVVKLSHKYQIDHLLRHSLPTFTAVYPPSLKNWDIREGRRQYKPLTAAYGKALPIFVIELARTTGIDVLLPSALFECCSLSINEIMYGVPTPDGTVLCLEARDQVLILQARERLSQLFRTKVFAFVYSEDTLQSVAAAPAPYSAPARRANWRKVHEWVQGVSEPGCWADPLTRSFPWDAFKIAYQGQRAYQIKQREFSSARQAVWSELPVIFNLLPWDKMKRDSLRK</sequence>
<dbReference type="InterPro" id="IPR011333">
    <property type="entry name" value="SKP1/BTB/POZ_sf"/>
</dbReference>
<keyword evidence="3" id="KW-1185">Reference proteome</keyword>